<dbReference type="InterPro" id="IPR028098">
    <property type="entry name" value="Glyco_trans_4-like_N"/>
</dbReference>
<reference evidence="3 4" key="1">
    <citation type="submission" date="2020-08" db="EMBL/GenBank/DDBJ databases">
        <title>Draft genome sequence of Parasphingopyxis sp. GrpM-11.</title>
        <authorList>
            <person name="Oh J."/>
            <person name="Roh D.-H."/>
        </authorList>
    </citation>
    <scope>NUCLEOTIDE SEQUENCE [LARGE SCALE GENOMIC DNA]</scope>
    <source>
        <strain evidence="3 4">GrpM-11</strain>
    </source>
</reference>
<dbReference type="Gene3D" id="3.40.50.2000">
    <property type="entry name" value="Glycogen Phosphorylase B"/>
    <property type="match status" value="2"/>
</dbReference>
<dbReference type="PANTHER" id="PTHR45947:SF3">
    <property type="entry name" value="SULFOQUINOVOSYL TRANSFERASE SQD2"/>
    <property type="match status" value="1"/>
</dbReference>
<dbReference type="CDD" id="cd03794">
    <property type="entry name" value="GT4_WbuB-like"/>
    <property type="match status" value="1"/>
</dbReference>
<dbReference type="RefSeq" id="WP_185801720.1">
    <property type="nucleotide sequence ID" value="NZ_JACJVJ010000002.1"/>
</dbReference>
<dbReference type="GO" id="GO:0016758">
    <property type="term" value="F:hexosyltransferase activity"/>
    <property type="evidence" value="ECO:0007669"/>
    <property type="project" value="TreeGrafter"/>
</dbReference>
<sequence length="658" mass="70116">MARLAVRNADTIRVDAFDTEPGSGGPIALPELGPGWCWIGIAGCPPRSVRLSLEDQAVSLALDHAKDRPSCLAAAEEPFRPTLDFTALDTATDTIECCVATLPEILAHLLDAAGDSLDMGLAISDLLERAIAGLAFDFAVLDAFAPAVGFDILRGCILVTRHLSKFSAEVALIEQATTINPSASLTWLLSLARANAQDYDGARIAARAAIAADPAIAGKKVDRHLAELDAHGRVMEELHSGETKRRSRGSARIAYCAHNALPYEAKGYAMRSHGLAKALVNAGRDIIVIARPGFPSDGAQQLSPSGLEIVDGLPYLFENGFGRHGRAYGYIAEAADYFERVFAAREIGIVQAASNFWTGLPAGIAARRLGLPFIYEVRSFWDITREAREPGFRETPQARRDNALEAETLALADRVLTLNGAMRDQIVDMGVPADRVAIVANSVDPAAFAPAPRPDTLARRYGIGMADIVIGYAGAILAYEGLDLLIEAARPLLAERDDVKLLIVGAQPSLQEDPASIEARLARQIEAAGLEGRAILAGRAQPDEMAAHYALFDICAYPRRALEVCELVSPLKPLEALAAGKAVVLSGVGGMRDMVADGETGLVHPPGDVPALRAALTRLAEDPALRAQLGEAARAYVADRRSWQAAAQGLQQLYDELA</sequence>
<evidence type="ECO:0000259" key="2">
    <source>
        <dbReference type="Pfam" id="PF13579"/>
    </source>
</evidence>
<feature type="domain" description="Glycosyltransferase subfamily 4-like N-terminal" evidence="2">
    <location>
        <begin position="267"/>
        <end position="441"/>
    </location>
</feature>
<dbReference type="InterPro" id="IPR001296">
    <property type="entry name" value="Glyco_trans_1"/>
</dbReference>
<keyword evidence="3" id="KW-0808">Transferase</keyword>
<name>A0A842HZ59_9SPHN</name>
<keyword evidence="4" id="KW-1185">Reference proteome</keyword>
<dbReference type="InterPro" id="IPR050194">
    <property type="entry name" value="Glycosyltransferase_grp1"/>
</dbReference>
<evidence type="ECO:0000313" key="3">
    <source>
        <dbReference type="EMBL" id="MBC2778466.1"/>
    </source>
</evidence>
<comment type="caution">
    <text evidence="3">The sequence shown here is derived from an EMBL/GenBank/DDBJ whole genome shotgun (WGS) entry which is preliminary data.</text>
</comment>
<accession>A0A842HZ59</accession>
<dbReference type="Proteomes" id="UP000564378">
    <property type="component" value="Unassembled WGS sequence"/>
</dbReference>
<dbReference type="AlphaFoldDB" id="A0A842HZ59"/>
<dbReference type="EMBL" id="JACJVJ010000002">
    <property type="protein sequence ID" value="MBC2778466.1"/>
    <property type="molecule type" value="Genomic_DNA"/>
</dbReference>
<evidence type="ECO:0000259" key="1">
    <source>
        <dbReference type="Pfam" id="PF00534"/>
    </source>
</evidence>
<feature type="domain" description="Glycosyl transferase family 1" evidence="1">
    <location>
        <begin position="461"/>
        <end position="635"/>
    </location>
</feature>
<organism evidence="3 4">
    <name type="scientific">Parasphingopyxis marina</name>
    <dbReference type="NCBI Taxonomy" id="2761622"/>
    <lineage>
        <taxon>Bacteria</taxon>
        <taxon>Pseudomonadati</taxon>
        <taxon>Pseudomonadota</taxon>
        <taxon>Alphaproteobacteria</taxon>
        <taxon>Sphingomonadales</taxon>
        <taxon>Sphingomonadaceae</taxon>
        <taxon>Parasphingopyxis</taxon>
    </lineage>
</organism>
<protein>
    <submittedName>
        <fullName evidence="3">Glycosyltransferase</fullName>
    </submittedName>
</protein>
<dbReference type="Pfam" id="PF13579">
    <property type="entry name" value="Glyco_trans_4_4"/>
    <property type="match status" value="1"/>
</dbReference>
<evidence type="ECO:0000313" key="4">
    <source>
        <dbReference type="Proteomes" id="UP000564378"/>
    </source>
</evidence>
<proteinExistence type="predicted"/>
<gene>
    <name evidence="3" type="ORF">H6P80_12645</name>
</gene>
<dbReference type="PANTHER" id="PTHR45947">
    <property type="entry name" value="SULFOQUINOVOSYL TRANSFERASE SQD2"/>
    <property type="match status" value="1"/>
</dbReference>
<dbReference type="Pfam" id="PF00534">
    <property type="entry name" value="Glycos_transf_1"/>
    <property type="match status" value="1"/>
</dbReference>
<dbReference type="SUPFAM" id="SSF53756">
    <property type="entry name" value="UDP-Glycosyltransferase/glycogen phosphorylase"/>
    <property type="match status" value="1"/>
</dbReference>